<dbReference type="Proteomes" id="UP001595476">
    <property type="component" value="Unassembled WGS sequence"/>
</dbReference>
<dbReference type="RefSeq" id="WP_386722196.1">
    <property type="nucleotide sequence ID" value="NZ_JBHRSZ010000006.1"/>
</dbReference>
<feature type="region of interest" description="Disordered" evidence="1">
    <location>
        <begin position="1"/>
        <end position="43"/>
    </location>
</feature>
<evidence type="ECO:0000256" key="1">
    <source>
        <dbReference type="SAM" id="MobiDB-lite"/>
    </source>
</evidence>
<keyword evidence="3" id="KW-1185">Reference proteome</keyword>
<evidence type="ECO:0000313" key="3">
    <source>
        <dbReference type="Proteomes" id="UP001595476"/>
    </source>
</evidence>
<name>A0ABV7HEI3_9GAMM</name>
<sequence length="57" mass="6390">MATLKGPTEGGNGGKRGHSNMEHRDETEIIKAASNVRRRNNEKQEIRRELENIASDS</sequence>
<reference evidence="3" key="1">
    <citation type="journal article" date="2019" name="Int. J. Syst. Evol. Microbiol.">
        <title>The Global Catalogue of Microorganisms (GCM) 10K type strain sequencing project: providing services to taxonomists for standard genome sequencing and annotation.</title>
        <authorList>
            <consortium name="The Broad Institute Genomics Platform"/>
            <consortium name="The Broad Institute Genome Sequencing Center for Infectious Disease"/>
            <person name="Wu L."/>
            <person name="Ma J."/>
        </authorList>
    </citation>
    <scope>NUCLEOTIDE SEQUENCE [LARGE SCALE GENOMIC DNA]</scope>
    <source>
        <strain evidence="3">KCTC 52438</strain>
    </source>
</reference>
<feature type="compositionally biased region" description="Basic and acidic residues" evidence="1">
    <location>
        <begin position="19"/>
        <end position="29"/>
    </location>
</feature>
<accession>A0ABV7HEI3</accession>
<dbReference type="EMBL" id="JBHRSZ010000006">
    <property type="protein sequence ID" value="MFC3152268.1"/>
    <property type="molecule type" value="Genomic_DNA"/>
</dbReference>
<proteinExistence type="predicted"/>
<comment type="caution">
    <text evidence="2">The sequence shown here is derived from an EMBL/GenBank/DDBJ whole genome shotgun (WGS) entry which is preliminary data.</text>
</comment>
<protein>
    <submittedName>
        <fullName evidence="2">Uncharacterized protein</fullName>
    </submittedName>
</protein>
<evidence type="ECO:0000313" key="2">
    <source>
        <dbReference type="EMBL" id="MFC3152268.1"/>
    </source>
</evidence>
<gene>
    <name evidence="2" type="ORF">ACFOEK_14630</name>
</gene>
<organism evidence="2 3">
    <name type="scientific">Litoribrevibacter euphylliae</name>
    <dbReference type="NCBI Taxonomy" id="1834034"/>
    <lineage>
        <taxon>Bacteria</taxon>
        <taxon>Pseudomonadati</taxon>
        <taxon>Pseudomonadota</taxon>
        <taxon>Gammaproteobacteria</taxon>
        <taxon>Oceanospirillales</taxon>
        <taxon>Oceanospirillaceae</taxon>
        <taxon>Litoribrevibacter</taxon>
    </lineage>
</organism>